<dbReference type="InterPro" id="IPR016152">
    <property type="entry name" value="PTrfase/Anion_transptr"/>
</dbReference>
<evidence type="ECO:0000313" key="3">
    <source>
        <dbReference type="Proteomes" id="UP000019330"/>
    </source>
</evidence>
<reference evidence="2" key="1">
    <citation type="submission" date="2013-04" db="EMBL/GenBank/DDBJ databases">
        <title>Comparative Genomics of Relapsing Fever Spirochetes.</title>
        <authorList>
            <person name="Schwan T.G."/>
            <person name="Raffel S.J."/>
            <person name="Porcella S.F."/>
            <person name="Martens C.A."/>
            <person name="Bruno D.P."/>
            <person name="Ricklefs S.M."/>
            <person name="Barbian K.B."/>
        </authorList>
    </citation>
    <scope>NUCLEOTIDE SEQUENCE [LARGE SCALE GENOMIC DNA]</scope>
    <source>
        <strain evidence="2">Co53</strain>
    </source>
</reference>
<dbReference type="Gene3D" id="3.40.930.10">
    <property type="entry name" value="Mannitol-specific EII, Chain A"/>
    <property type="match status" value="1"/>
</dbReference>
<keyword evidence="2" id="KW-0808">Transferase</keyword>
<name>W5SVW8_9SPIR</name>
<dbReference type="eggNOG" id="COG1762">
    <property type="taxonomic scope" value="Bacteria"/>
</dbReference>
<dbReference type="GO" id="GO:0016740">
    <property type="term" value="F:transferase activity"/>
    <property type="evidence" value="ECO:0007669"/>
    <property type="project" value="UniProtKB-KW"/>
</dbReference>
<sequence length="82" mass="9722">MQDLFSKKLILLNYEAKSKDDVIEKMADMLNENGYLNNKEDFIKEIKTREEINGTGLEEYIAMPHDKRLIFVRKTRYSYIAS</sequence>
<dbReference type="AlphaFoldDB" id="W5SVW8"/>
<dbReference type="SUPFAM" id="SSF55804">
    <property type="entry name" value="Phoshotransferase/anion transport protein"/>
    <property type="match status" value="1"/>
</dbReference>
<keyword evidence="3" id="KW-1185">Reference proteome</keyword>
<dbReference type="PATRIC" id="fig|1313292.3.peg.673"/>
<proteinExistence type="predicted"/>
<dbReference type="HOGENOM" id="CLU_2551564_0_0_12"/>
<dbReference type="PANTHER" id="PTHR47738">
    <property type="entry name" value="PTS SYSTEM FRUCTOSE-LIKE EIIA COMPONENT-RELATED"/>
    <property type="match status" value="1"/>
</dbReference>
<dbReference type="Proteomes" id="UP000019330">
    <property type="component" value="Chromosome"/>
</dbReference>
<dbReference type="InterPro" id="IPR051541">
    <property type="entry name" value="PTS_SugarTrans_NitroReg"/>
</dbReference>
<dbReference type="EC" id="2.7.1.69" evidence="2"/>
<evidence type="ECO:0000313" key="2">
    <source>
        <dbReference type="EMBL" id="AHH10813.1"/>
    </source>
</evidence>
<accession>W5SVW8</accession>
<organism evidence="2 3">
    <name type="scientific">Borrelia coriaceae ATCC 43381</name>
    <dbReference type="NCBI Taxonomy" id="1408429"/>
    <lineage>
        <taxon>Bacteria</taxon>
        <taxon>Pseudomonadati</taxon>
        <taxon>Spirochaetota</taxon>
        <taxon>Spirochaetia</taxon>
        <taxon>Spirochaetales</taxon>
        <taxon>Borreliaceae</taxon>
        <taxon>Borrelia</taxon>
    </lineage>
</organism>
<dbReference type="Pfam" id="PF00359">
    <property type="entry name" value="PTS_EIIA_2"/>
    <property type="match status" value="1"/>
</dbReference>
<gene>
    <name evidence="2" type="ORF">BCO_0052401</name>
</gene>
<dbReference type="STRING" id="1313292.BCO_0052401"/>
<dbReference type="EMBL" id="CP005745">
    <property type="protein sequence ID" value="AHH10813.1"/>
    <property type="molecule type" value="Genomic_DNA"/>
</dbReference>
<dbReference type="InterPro" id="IPR002178">
    <property type="entry name" value="PTS_EIIA_type-2_dom"/>
</dbReference>
<dbReference type="PROSITE" id="PS51094">
    <property type="entry name" value="PTS_EIIA_TYPE_2"/>
    <property type="match status" value="1"/>
</dbReference>
<evidence type="ECO:0000259" key="1">
    <source>
        <dbReference type="PROSITE" id="PS51094"/>
    </source>
</evidence>
<feature type="domain" description="PTS EIIA type-2" evidence="1">
    <location>
        <begin position="3"/>
        <end position="82"/>
    </location>
</feature>
<dbReference type="PANTHER" id="PTHR47738:SF2">
    <property type="entry name" value="PTS SYSTEM FRUCTOSE-LIKE EIIA COMPONENT"/>
    <property type="match status" value="1"/>
</dbReference>
<protein>
    <submittedName>
        <fullName evidence="2">Pts system, fructose-specific iiabc component</fullName>
        <ecNumber evidence="2">2.7.1.69</ecNumber>
    </submittedName>
</protein>